<feature type="region of interest" description="Disordered" evidence="1">
    <location>
        <begin position="69"/>
        <end position="115"/>
    </location>
</feature>
<sequence>MLRRRCAHARAGEGVKGEETEEETAEDGGCHVSEAGAVASPCLSVSQRVPRGPSLPLTPPSAALHAARCRPLPPLPVPSRPHLRPRPPAAASSASSSGAAPPVLPLVPPARGRSP</sequence>
<evidence type="ECO:0000256" key="1">
    <source>
        <dbReference type="SAM" id="MobiDB-lite"/>
    </source>
</evidence>
<feature type="compositionally biased region" description="Low complexity" evidence="1">
    <location>
        <begin position="89"/>
        <end position="101"/>
    </location>
</feature>
<organism evidence="2 3">
    <name type="scientific">Podarcis lilfordi</name>
    <name type="common">Lilford's wall lizard</name>
    <dbReference type="NCBI Taxonomy" id="74358"/>
    <lineage>
        <taxon>Eukaryota</taxon>
        <taxon>Metazoa</taxon>
        <taxon>Chordata</taxon>
        <taxon>Craniata</taxon>
        <taxon>Vertebrata</taxon>
        <taxon>Euteleostomi</taxon>
        <taxon>Lepidosauria</taxon>
        <taxon>Squamata</taxon>
        <taxon>Bifurcata</taxon>
        <taxon>Unidentata</taxon>
        <taxon>Episquamata</taxon>
        <taxon>Laterata</taxon>
        <taxon>Lacertibaenia</taxon>
        <taxon>Lacertidae</taxon>
        <taxon>Podarcis</taxon>
    </lineage>
</organism>
<evidence type="ECO:0000313" key="2">
    <source>
        <dbReference type="EMBL" id="CAI5789100.1"/>
    </source>
</evidence>
<accession>A0AA35PKD0</accession>
<reference evidence="2" key="1">
    <citation type="submission" date="2022-12" db="EMBL/GenBank/DDBJ databases">
        <authorList>
            <person name="Alioto T."/>
            <person name="Alioto T."/>
            <person name="Gomez Garrido J."/>
        </authorList>
    </citation>
    <scope>NUCLEOTIDE SEQUENCE</scope>
</reference>
<dbReference type="Proteomes" id="UP001178461">
    <property type="component" value="Chromosome 12"/>
</dbReference>
<proteinExistence type="predicted"/>
<dbReference type="AlphaFoldDB" id="A0AA35PKD0"/>
<gene>
    <name evidence="2" type="ORF">PODLI_1B023272</name>
</gene>
<keyword evidence="3" id="KW-1185">Reference proteome</keyword>
<feature type="region of interest" description="Disordered" evidence="1">
    <location>
        <begin position="1"/>
        <end position="29"/>
    </location>
</feature>
<name>A0AA35PKD0_9SAUR</name>
<evidence type="ECO:0000313" key="3">
    <source>
        <dbReference type="Proteomes" id="UP001178461"/>
    </source>
</evidence>
<protein>
    <submittedName>
        <fullName evidence="2">Uncharacterized protein</fullName>
    </submittedName>
</protein>
<dbReference type="EMBL" id="OX395137">
    <property type="protein sequence ID" value="CAI5789100.1"/>
    <property type="molecule type" value="Genomic_DNA"/>
</dbReference>